<feature type="region of interest" description="Disordered" evidence="1">
    <location>
        <begin position="652"/>
        <end position="674"/>
    </location>
</feature>
<feature type="compositionally biased region" description="Gly residues" evidence="1">
    <location>
        <begin position="1287"/>
        <end position="1301"/>
    </location>
</feature>
<protein>
    <recommendedName>
        <fullName evidence="3">TraG N-terminal Proteobacteria domain-containing protein</fullName>
    </recommendedName>
</protein>
<geneLocation type="plasmid" evidence="4 5">
    <name>pGSUB1</name>
</geneLocation>
<feature type="compositionally biased region" description="Basic and acidic residues" evidence="1">
    <location>
        <begin position="1343"/>
        <end position="1354"/>
    </location>
</feature>
<organism evidence="4 5">
    <name type="scientific">Geoalkalibacter subterraneus</name>
    <dbReference type="NCBI Taxonomy" id="483547"/>
    <lineage>
        <taxon>Bacteria</taxon>
        <taxon>Pseudomonadati</taxon>
        <taxon>Thermodesulfobacteriota</taxon>
        <taxon>Desulfuromonadia</taxon>
        <taxon>Desulfuromonadales</taxon>
        <taxon>Geoalkalibacteraceae</taxon>
        <taxon>Geoalkalibacter</taxon>
    </lineage>
</organism>
<keyword evidence="2" id="KW-1133">Transmembrane helix</keyword>
<accession>A0A0B5FIS7</accession>
<keyword evidence="2" id="KW-0472">Membrane</keyword>
<dbReference type="KEGG" id="gsb:GSUB_16450"/>
<evidence type="ECO:0000256" key="1">
    <source>
        <dbReference type="SAM" id="MobiDB-lite"/>
    </source>
</evidence>
<dbReference type="EMBL" id="CP010312">
    <property type="protein sequence ID" value="AJF08102.1"/>
    <property type="molecule type" value="Genomic_DNA"/>
</dbReference>
<proteinExistence type="predicted"/>
<feature type="region of interest" description="Disordered" evidence="1">
    <location>
        <begin position="534"/>
        <end position="559"/>
    </location>
</feature>
<evidence type="ECO:0000259" key="3">
    <source>
        <dbReference type="Pfam" id="PF07916"/>
    </source>
</evidence>
<feature type="domain" description="TraG N-terminal Proteobacteria" evidence="3">
    <location>
        <begin position="4"/>
        <end position="457"/>
    </location>
</feature>
<sequence>MTMEIWSIGDAEYLASILNSVAMFVGTGAPYQLASIGMILSILAFSVQSILQGGKSVPFQNVLIGWLLFSALFGPPATVIVNDAYETAAYPVDNVPWGVAATGHVMSTMGYEVTQYMEQAFSLPTMISNGFAAPLEALLKARDLDFATASVGGNDNVNTSEVGDIETSIVNYIKDCVAVGLKREELNPKQIALSNPAWSALKYNSNVYWTKIHLPDQPPESLSCSEAYAELDSLLRSGDFWVNWDNYLSSTIDSTDPIGDMQSAINAFSLSSTNAQSFMITSILSKLYSKGISLSHAQDGDVAEAILVESARQQRNIQWAAEGSLFSTIVRPMMTFFEAFWYCLTPFMAFLAVFLPMGPKIIMKYLSLAIWIQLWMPTMAVLNYYINWTVQRKFEQLGQTYALDSFDGFYLASTMLQDQLAVAGKLASATPVLTMVLLGSTYAAVSLSGQLSGGDHVNEKAVAPDPVNTGAGLNVDSAFSHNRVSGSRFTGAKDLAGSFDIGQNLQQSVSSAQSAVSSSTMNFGQSLGRSISSEFGQSDSLSNTQGLHQRLSASSSQTDQTMAKWGADLTKELGLGQQHQDVVTGSLLANLKAGGGPGDLGKILGAQLSGSVSASIGNQFSESGIASAMDRVAGTEGHQGSQAFMAQLAESVDKDSGSQATSTVMGGEKVSDNENLTESAQKVLSAQDSYEQATSHQTAFGGRSSVDAVTLGHQATSNPQLMEEMRSSLDKRKLLDDAMAYGQNQLGMNGNAGMFAGGLMMLNRYAQQNAGTEAGTEASNELLNFAARADGRQGFDNHIDPNANQSVVDTGKVKGKANDAQAAVQTGVPGPSDKARELAAGGRPGVDGRIADGQQKIENGDPRANHAEYQNRVATAAAGQQGAFNDKAKDEALNRMVASLENKSPAGVATEAARTALSTATDMTKKGFDILGTTIGAGAAGALGGAEQAYYEFLEHQEKLNPNGITLDENGNAVANIDEKGLHLYENLMEKVQVARDDIANFPEHGQKAMSEEQQSLFSKGKELLEAGLSATPAVMAYQWLVNGDGAATANIEKQWDEAVEAVPEASVARAVASAHPAVMLYQEVANGPGAAAAHLGKRVAEAEEHVPEFKMVSYPIKGALNAIMDNMEERHEEWTQDAREEALGYGLTPEQADLFAAVRMNALSRGLEGIVGGLPLGEQMNDIYQEGMYKEQIEAVGDPRIAQLIMHDAAVGSSTYVSQIGNLNATGEVGNLDPAIPKSPASPPASGGGGPFLEDGGGGPSKPQIDNEVGNLDPAIPKSPASPPASGGGGPFLEDGGGGPSKPQIDNEVGNLGSAIPKSAVRPTSDRGGPSLENRSGASQKPDMKKEVMMPES</sequence>
<feature type="transmembrane region" description="Helical" evidence="2">
    <location>
        <begin position="365"/>
        <end position="386"/>
    </location>
</feature>
<dbReference type="Pfam" id="PF07916">
    <property type="entry name" value="TraG_N"/>
    <property type="match status" value="1"/>
</dbReference>
<gene>
    <name evidence="4" type="ORF">GSUB_16450</name>
</gene>
<dbReference type="InterPro" id="IPR012931">
    <property type="entry name" value="TraG_N_Proteobacteria"/>
</dbReference>
<feature type="transmembrane region" description="Helical" evidence="2">
    <location>
        <begin position="339"/>
        <end position="358"/>
    </location>
</feature>
<evidence type="ECO:0000313" key="4">
    <source>
        <dbReference type="EMBL" id="AJF08102.1"/>
    </source>
</evidence>
<evidence type="ECO:0000256" key="2">
    <source>
        <dbReference type="SAM" id="Phobius"/>
    </source>
</evidence>
<dbReference type="RefSeq" id="WP_040202729.1">
    <property type="nucleotide sequence ID" value="NZ_CP010312.1"/>
</dbReference>
<feature type="region of interest" description="Disordered" evidence="1">
    <location>
        <begin position="824"/>
        <end position="849"/>
    </location>
</feature>
<keyword evidence="4" id="KW-0614">Plasmid</keyword>
<dbReference type="HOGENOM" id="CLU_257449_0_0_7"/>
<keyword evidence="5" id="KW-1185">Reference proteome</keyword>
<dbReference type="Proteomes" id="UP000035036">
    <property type="component" value="Plasmid pGSUB1"/>
</dbReference>
<keyword evidence="2" id="KW-0812">Transmembrane</keyword>
<feature type="compositionally biased region" description="Gly residues" evidence="1">
    <location>
        <begin position="1247"/>
        <end position="1261"/>
    </location>
</feature>
<reference evidence="4 5" key="1">
    <citation type="journal article" date="2015" name="Genome Announc.">
        <title>Genomes of Geoalkalibacter ferrihydriticus Z-0531T and Geoalkalibacter subterraneus Red1T, Two Haloalkaliphilic Metal-Reducing Deltaproteobacteria.</title>
        <authorList>
            <person name="Badalamenti J.P."/>
            <person name="Krajmalnik-Brown R."/>
            <person name="Torres C.I."/>
            <person name="Bond D.R."/>
        </authorList>
    </citation>
    <scope>NUCLEOTIDE SEQUENCE [LARGE SCALE GENOMIC DNA]</scope>
    <source>
        <strain evidence="4 5">Red1</strain>
        <plasmid evidence="5">Plasmid pGSUB1</plasmid>
    </source>
</reference>
<dbReference type="OrthoDB" id="6717612at2"/>
<name>A0A0B5FIS7_9BACT</name>
<feature type="region of interest" description="Disordered" evidence="1">
    <location>
        <begin position="1232"/>
        <end position="1354"/>
    </location>
</feature>
<evidence type="ECO:0000313" key="5">
    <source>
        <dbReference type="Proteomes" id="UP000035036"/>
    </source>
</evidence>